<organism evidence="4 5">
    <name type="scientific">Amanita thiersii Skay4041</name>
    <dbReference type="NCBI Taxonomy" id="703135"/>
    <lineage>
        <taxon>Eukaryota</taxon>
        <taxon>Fungi</taxon>
        <taxon>Dikarya</taxon>
        <taxon>Basidiomycota</taxon>
        <taxon>Agaricomycotina</taxon>
        <taxon>Agaricomycetes</taxon>
        <taxon>Agaricomycetidae</taxon>
        <taxon>Agaricales</taxon>
        <taxon>Pluteineae</taxon>
        <taxon>Amanitaceae</taxon>
        <taxon>Amanita</taxon>
    </lineage>
</organism>
<feature type="signal peptide" evidence="3">
    <location>
        <begin position="1"/>
        <end position="21"/>
    </location>
</feature>
<keyword evidence="2" id="KW-0472">Membrane</keyword>
<feature type="compositionally biased region" description="Polar residues" evidence="1">
    <location>
        <begin position="182"/>
        <end position="196"/>
    </location>
</feature>
<accession>A0A2A9NRA7</accession>
<evidence type="ECO:0000256" key="3">
    <source>
        <dbReference type="SAM" id="SignalP"/>
    </source>
</evidence>
<keyword evidence="2" id="KW-0812">Transmembrane</keyword>
<gene>
    <name evidence="4" type="ORF">AMATHDRAFT_56702</name>
</gene>
<reference evidence="4 5" key="1">
    <citation type="submission" date="2014-02" db="EMBL/GenBank/DDBJ databases">
        <title>Transposable element dynamics among asymbiotic and ectomycorrhizal Amanita fungi.</title>
        <authorList>
            <consortium name="DOE Joint Genome Institute"/>
            <person name="Hess J."/>
            <person name="Skrede I."/>
            <person name="Wolfe B."/>
            <person name="LaButti K."/>
            <person name="Ohm R.A."/>
            <person name="Grigoriev I.V."/>
            <person name="Pringle A."/>
        </authorList>
    </citation>
    <scope>NUCLEOTIDE SEQUENCE [LARGE SCALE GENOMIC DNA]</scope>
    <source>
        <strain evidence="4 5">SKay4041</strain>
    </source>
</reference>
<evidence type="ECO:0000313" key="5">
    <source>
        <dbReference type="Proteomes" id="UP000242287"/>
    </source>
</evidence>
<feature type="region of interest" description="Disordered" evidence="1">
    <location>
        <begin position="182"/>
        <end position="240"/>
    </location>
</feature>
<protein>
    <submittedName>
        <fullName evidence="4">Uncharacterized protein</fullName>
    </submittedName>
</protein>
<sequence length="424" mass="46526">MSTMCWSWIFITSLLVQPGCAFHYYQGIHNVVGSRSLAGTKGFLWLRALQRLESKSSTGSGDIGVIVAVLLSLMALSIAMALTVIWYCGREDSPPSALGSGTQPRKGFDWWYTLMGRPKPVDVEKGEVASQNGASFFEKPNEKPPWEAIQPAANPHLQKPAASVLPHLPRYPSILERLSQSKPRYLSSSSRVKGSQASSRVLVAPPPPARGPSGGQGATGHRNGMLINHSTDRRTNKGVHNPFVPIREEEFHATVAGNIPPTQRLPRHPLPQHSLPQHLVPSQVAHPSANLDSPFVKPQNQKHPVPPPPRPKRHDVVREERVRRLQMDLSKDLLEVDDQVTPMPIVHLNESSASRLKSSSKPKSTKTLRFLLPSSPRGPITIAPLRSAAMGLIHRNGSGNSSEASFSATEESPPNWRHPKTSYI</sequence>
<dbReference type="Proteomes" id="UP000242287">
    <property type="component" value="Unassembled WGS sequence"/>
</dbReference>
<feature type="transmembrane region" description="Helical" evidence="2">
    <location>
        <begin position="63"/>
        <end position="88"/>
    </location>
</feature>
<evidence type="ECO:0000313" key="4">
    <source>
        <dbReference type="EMBL" id="PFH52648.1"/>
    </source>
</evidence>
<evidence type="ECO:0000256" key="2">
    <source>
        <dbReference type="SAM" id="Phobius"/>
    </source>
</evidence>
<proteinExistence type="predicted"/>
<dbReference type="EMBL" id="KZ301978">
    <property type="protein sequence ID" value="PFH52648.1"/>
    <property type="molecule type" value="Genomic_DNA"/>
</dbReference>
<dbReference type="AlphaFoldDB" id="A0A2A9NRA7"/>
<feature type="region of interest" description="Disordered" evidence="1">
    <location>
        <begin position="394"/>
        <end position="424"/>
    </location>
</feature>
<keyword evidence="3" id="KW-0732">Signal</keyword>
<feature type="chain" id="PRO_5013219338" evidence="3">
    <location>
        <begin position="22"/>
        <end position="424"/>
    </location>
</feature>
<evidence type="ECO:0000256" key="1">
    <source>
        <dbReference type="SAM" id="MobiDB-lite"/>
    </source>
</evidence>
<keyword evidence="2" id="KW-1133">Transmembrane helix</keyword>
<feature type="compositionally biased region" description="Low complexity" evidence="1">
    <location>
        <begin position="401"/>
        <end position="412"/>
    </location>
</feature>
<dbReference type="OrthoDB" id="3023711at2759"/>
<keyword evidence="5" id="KW-1185">Reference proteome</keyword>
<name>A0A2A9NRA7_9AGAR</name>
<feature type="region of interest" description="Disordered" evidence="1">
    <location>
        <begin position="285"/>
        <end position="315"/>
    </location>
</feature>